<dbReference type="InterPro" id="IPR001128">
    <property type="entry name" value="Cyt_P450"/>
</dbReference>
<dbReference type="PANTHER" id="PTHR24291:SF187">
    <property type="entry name" value="CYTOCHROME P450 4AE1-RELATED"/>
    <property type="match status" value="1"/>
</dbReference>
<dbReference type="GO" id="GO:0004497">
    <property type="term" value="F:monooxygenase activity"/>
    <property type="evidence" value="ECO:0007669"/>
    <property type="project" value="UniProtKB-KW"/>
</dbReference>
<dbReference type="EMBL" id="JAACXV010000026">
    <property type="protein sequence ID" value="KAF7286409.1"/>
    <property type="molecule type" value="Genomic_DNA"/>
</dbReference>
<evidence type="ECO:0000256" key="1">
    <source>
        <dbReference type="ARBA" id="ARBA00001971"/>
    </source>
</evidence>
<keyword evidence="11" id="KW-1185">Reference proteome</keyword>
<dbReference type="CDD" id="cd20628">
    <property type="entry name" value="CYP4"/>
    <property type="match status" value="1"/>
</dbReference>
<evidence type="ECO:0000256" key="2">
    <source>
        <dbReference type="ARBA" id="ARBA00010617"/>
    </source>
</evidence>
<dbReference type="Proteomes" id="UP000625711">
    <property type="component" value="Unassembled WGS sequence"/>
</dbReference>
<organism evidence="10 11">
    <name type="scientific">Rhynchophorus ferrugineus</name>
    <name type="common">Red palm weevil</name>
    <name type="synonym">Curculio ferrugineus</name>
    <dbReference type="NCBI Taxonomy" id="354439"/>
    <lineage>
        <taxon>Eukaryota</taxon>
        <taxon>Metazoa</taxon>
        <taxon>Ecdysozoa</taxon>
        <taxon>Arthropoda</taxon>
        <taxon>Hexapoda</taxon>
        <taxon>Insecta</taxon>
        <taxon>Pterygota</taxon>
        <taxon>Neoptera</taxon>
        <taxon>Endopterygota</taxon>
        <taxon>Coleoptera</taxon>
        <taxon>Polyphaga</taxon>
        <taxon>Cucujiformia</taxon>
        <taxon>Curculionidae</taxon>
        <taxon>Dryophthorinae</taxon>
        <taxon>Rhynchophorus</taxon>
    </lineage>
</organism>
<dbReference type="GO" id="GO:0016705">
    <property type="term" value="F:oxidoreductase activity, acting on paired donors, with incorporation or reduction of molecular oxygen"/>
    <property type="evidence" value="ECO:0007669"/>
    <property type="project" value="InterPro"/>
</dbReference>
<dbReference type="PRINTS" id="PR00463">
    <property type="entry name" value="EP450I"/>
</dbReference>
<dbReference type="Pfam" id="PF00067">
    <property type="entry name" value="p450"/>
    <property type="match status" value="1"/>
</dbReference>
<reference evidence="10" key="1">
    <citation type="submission" date="2020-08" db="EMBL/GenBank/DDBJ databases">
        <title>Genome sequencing and assembly of the red palm weevil Rhynchophorus ferrugineus.</title>
        <authorList>
            <person name="Dias G.B."/>
            <person name="Bergman C.M."/>
            <person name="Manee M."/>
        </authorList>
    </citation>
    <scope>NUCLEOTIDE SEQUENCE</scope>
    <source>
        <strain evidence="10">AA-2017</strain>
        <tissue evidence="10">Whole larva</tissue>
    </source>
</reference>
<accession>A0A834MNY8</accession>
<keyword evidence="5 9" id="KW-0560">Oxidoreductase</keyword>
<keyword evidence="6 8" id="KW-0408">Iron</keyword>
<keyword evidence="7 9" id="KW-0503">Monooxygenase</keyword>
<dbReference type="OrthoDB" id="1470350at2759"/>
<dbReference type="InterPro" id="IPR002401">
    <property type="entry name" value="Cyt_P450_E_grp-I"/>
</dbReference>
<dbReference type="InterPro" id="IPR050196">
    <property type="entry name" value="Cytochrome_P450_Monoox"/>
</dbReference>
<keyword evidence="4 8" id="KW-0479">Metal-binding</keyword>
<evidence type="ECO:0000256" key="4">
    <source>
        <dbReference type="ARBA" id="ARBA00022723"/>
    </source>
</evidence>
<evidence type="ECO:0000256" key="3">
    <source>
        <dbReference type="ARBA" id="ARBA00022617"/>
    </source>
</evidence>
<keyword evidence="3 8" id="KW-0349">Heme</keyword>
<feature type="binding site" description="axial binding residue" evidence="8">
    <location>
        <position position="432"/>
    </location>
    <ligand>
        <name>heme</name>
        <dbReference type="ChEBI" id="CHEBI:30413"/>
    </ligand>
    <ligandPart>
        <name>Fe</name>
        <dbReference type="ChEBI" id="CHEBI:18248"/>
    </ligandPart>
</feature>
<protein>
    <recommendedName>
        <fullName evidence="12">Cytochrome P450</fullName>
    </recommendedName>
</protein>
<evidence type="ECO:0000313" key="11">
    <source>
        <dbReference type="Proteomes" id="UP000625711"/>
    </source>
</evidence>
<dbReference type="AlphaFoldDB" id="A0A834MNY8"/>
<name>A0A834MNY8_RHYFE</name>
<comment type="caution">
    <text evidence="10">The sequence shown here is derived from an EMBL/GenBank/DDBJ whole genome shotgun (WGS) entry which is preliminary data.</text>
</comment>
<evidence type="ECO:0000256" key="7">
    <source>
        <dbReference type="ARBA" id="ARBA00023033"/>
    </source>
</evidence>
<dbReference type="InterPro" id="IPR017972">
    <property type="entry name" value="Cyt_P450_CS"/>
</dbReference>
<evidence type="ECO:0000313" key="10">
    <source>
        <dbReference type="EMBL" id="KAF7286409.1"/>
    </source>
</evidence>
<comment type="cofactor">
    <cofactor evidence="1 8">
        <name>heme</name>
        <dbReference type="ChEBI" id="CHEBI:30413"/>
    </cofactor>
</comment>
<gene>
    <name evidence="10" type="ORF">GWI33_005329</name>
</gene>
<dbReference type="InterPro" id="IPR036396">
    <property type="entry name" value="Cyt_P450_sf"/>
</dbReference>
<dbReference type="GO" id="GO:0005506">
    <property type="term" value="F:iron ion binding"/>
    <property type="evidence" value="ECO:0007669"/>
    <property type="project" value="InterPro"/>
</dbReference>
<evidence type="ECO:0000256" key="8">
    <source>
        <dbReference type="PIRSR" id="PIRSR602401-1"/>
    </source>
</evidence>
<evidence type="ECO:0000256" key="6">
    <source>
        <dbReference type="ARBA" id="ARBA00023004"/>
    </source>
</evidence>
<dbReference type="PANTHER" id="PTHR24291">
    <property type="entry name" value="CYTOCHROME P450 FAMILY 4"/>
    <property type="match status" value="1"/>
</dbReference>
<sequence length="485" mass="56347">MLLNWYIKVYKVRSLRNVPGPKPFPFIGNANLLGDTPSDYLKGLMKLQETYGNFYKIWIGPTLRLVINKPEYLESLLASTIHLSKSDGYDLFKPWLGDGLLVSSGMKWKTRRKMITPTFHFKVLEDFMQIFNYQINIMLDKVEEKVKKCPNETLDVFNYLNLMSLDTICETAFGTCIGAQNQENQEYVKAVGTFLKIFVYRFYSGFMGHPLFFRFSKYYKTYQQTLKILHEFCEEVIRKRKEEFAKKGKELKVNEDGIKIRSALLDMLLEARENGYSLSDRDIEDEVNTFMFEGHDTSATAMCFTFYALAQNPSVQDKVYQELCETIGMDPKVELTLSNINDLKYLDIVVKEAMRIYQPVPLIERNIDEDWVLDGIKVPKGTTVTIFLYGMNRDPKVFPEPEKFDPDRFLPEKQAARHNYSYIPFSAGSRNCIGQRYALYSLKACVAKFLLKYRLIEDPDFQIQVGTCSVLKSMNGYKMKVALRN</sequence>
<proteinExistence type="inferred from homology"/>
<comment type="similarity">
    <text evidence="2 9">Belongs to the cytochrome P450 family.</text>
</comment>
<evidence type="ECO:0000256" key="9">
    <source>
        <dbReference type="RuleBase" id="RU000461"/>
    </source>
</evidence>
<dbReference type="SUPFAM" id="SSF48264">
    <property type="entry name" value="Cytochrome P450"/>
    <property type="match status" value="1"/>
</dbReference>
<evidence type="ECO:0008006" key="12">
    <source>
        <dbReference type="Google" id="ProtNLM"/>
    </source>
</evidence>
<dbReference type="GO" id="GO:0020037">
    <property type="term" value="F:heme binding"/>
    <property type="evidence" value="ECO:0007669"/>
    <property type="project" value="InterPro"/>
</dbReference>
<dbReference type="PROSITE" id="PS00086">
    <property type="entry name" value="CYTOCHROME_P450"/>
    <property type="match status" value="1"/>
</dbReference>
<dbReference type="Gene3D" id="1.10.630.10">
    <property type="entry name" value="Cytochrome P450"/>
    <property type="match status" value="1"/>
</dbReference>
<dbReference type="PRINTS" id="PR00385">
    <property type="entry name" value="P450"/>
</dbReference>
<evidence type="ECO:0000256" key="5">
    <source>
        <dbReference type="ARBA" id="ARBA00023002"/>
    </source>
</evidence>